<dbReference type="AlphaFoldDB" id="A0A9N8HSF7"/>
<feature type="compositionally biased region" description="Basic and acidic residues" evidence="1">
    <location>
        <begin position="195"/>
        <end position="212"/>
    </location>
</feature>
<feature type="compositionally biased region" description="Low complexity" evidence="1">
    <location>
        <begin position="349"/>
        <end position="361"/>
    </location>
</feature>
<protein>
    <submittedName>
        <fullName evidence="2">Uncharacterized protein</fullName>
    </submittedName>
</protein>
<reference evidence="2" key="1">
    <citation type="submission" date="2020-06" db="EMBL/GenBank/DDBJ databases">
        <authorList>
            <consortium name="Plant Systems Biology data submission"/>
        </authorList>
    </citation>
    <scope>NUCLEOTIDE SEQUENCE</scope>
    <source>
        <strain evidence="2">D6</strain>
    </source>
</reference>
<proteinExistence type="predicted"/>
<evidence type="ECO:0000313" key="2">
    <source>
        <dbReference type="EMBL" id="CAB9524276.1"/>
    </source>
</evidence>
<accession>A0A9N8HSF7</accession>
<feature type="region of interest" description="Disordered" evidence="1">
    <location>
        <begin position="283"/>
        <end position="321"/>
    </location>
</feature>
<comment type="caution">
    <text evidence="2">The sequence shown here is derived from an EMBL/GenBank/DDBJ whole genome shotgun (WGS) entry which is preliminary data.</text>
</comment>
<evidence type="ECO:0000313" key="3">
    <source>
        <dbReference type="Proteomes" id="UP001153069"/>
    </source>
</evidence>
<feature type="region of interest" description="Disordered" evidence="1">
    <location>
        <begin position="228"/>
        <end position="249"/>
    </location>
</feature>
<feature type="compositionally biased region" description="Polar residues" evidence="1">
    <location>
        <begin position="285"/>
        <end position="304"/>
    </location>
</feature>
<dbReference type="Proteomes" id="UP001153069">
    <property type="component" value="Unassembled WGS sequence"/>
</dbReference>
<organism evidence="2 3">
    <name type="scientific">Seminavis robusta</name>
    <dbReference type="NCBI Taxonomy" id="568900"/>
    <lineage>
        <taxon>Eukaryota</taxon>
        <taxon>Sar</taxon>
        <taxon>Stramenopiles</taxon>
        <taxon>Ochrophyta</taxon>
        <taxon>Bacillariophyta</taxon>
        <taxon>Bacillariophyceae</taxon>
        <taxon>Bacillariophycidae</taxon>
        <taxon>Naviculales</taxon>
        <taxon>Naviculaceae</taxon>
        <taxon>Seminavis</taxon>
    </lineage>
</organism>
<feature type="region of interest" description="Disordered" evidence="1">
    <location>
        <begin position="190"/>
        <end position="213"/>
    </location>
</feature>
<name>A0A9N8HSF7_9STRA</name>
<keyword evidence="3" id="KW-1185">Reference proteome</keyword>
<evidence type="ECO:0000256" key="1">
    <source>
        <dbReference type="SAM" id="MobiDB-lite"/>
    </source>
</evidence>
<dbReference type="EMBL" id="CAICTM010001514">
    <property type="protein sequence ID" value="CAB9524276.1"/>
    <property type="molecule type" value="Genomic_DNA"/>
</dbReference>
<feature type="region of interest" description="Disordered" evidence="1">
    <location>
        <begin position="346"/>
        <end position="370"/>
    </location>
</feature>
<gene>
    <name evidence="2" type="ORF">SEMRO_1516_G279070.1</name>
</gene>
<sequence length="421" mass="45488">MPPFSSLSSRQICNDKDPEAHAVQQHMQSNSTSLSIAQLCSNKIIIQLVIVEEIAMAQPPVVELLGDDGKENAAAVSSSSSTKNKELTRWPPVSRLVAVESDLVSAIFQAVDECDATKCTEASNNDNVKKNGWTRFHDVCYGGGADGRELLVRRLPKITQATQMKKKVTALWQYILDNPEKVRESLYTAAVQQSGEHETAKKTEKESTEKAKAKAALLQEQMKNYERGVGALPPGANGDSGAGRSGHSTNLALGHPSSFAYANATTANTDFCDLFSGGIGDDGATMTTPKRNLSPPKSESVNGSDQKKQRGPRGPTTTVNDNAMQTLENLGNTFQSIATEFLGSKAAKTTPGSTGGTSEPSDITSNSPREKRIALLEKKKKSLMEDAAFYPDATGFENEYKETMLEFGKVRKELLSLYEQA</sequence>